<dbReference type="PANTHER" id="PTHR43615">
    <property type="entry name" value="PHOSPHOENOLPYRUVATE SYNTHASE-RELATED"/>
    <property type="match status" value="1"/>
</dbReference>
<organism evidence="3 4">
    <name type="scientific">Cohnella yongneupensis</name>
    <dbReference type="NCBI Taxonomy" id="425006"/>
    <lineage>
        <taxon>Bacteria</taxon>
        <taxon>Bacillati</taxon>
        <taxon>Bacillota</taxon>
        <taxon>Bacilli</taxon>
        <taxon>Bacillales</taxon>
        <taxon>Paenibacillaceae</taxon>
        <taxon>Cohnella</taxon>
    </lineage>
</organism>
<dbReference type="Gene3D" id="3.30.470.20">
    <property type="entry name" value="ATP-grasp fold, B domain"/>
    <property type="match status" value="1"/>
</dbReference>
<protein>
    <submittedName>
        <fullName evidence="3">PEP/pyruvate-binding domain-containing protein</fullName>
    </submittedName>
</protein>
<dbReference type="InterPro" id="IPR013815">
    <property type="entry name" value="ATP_grasp_subdomain_1"/>
</dbReference>
<evidence type="ECO:0000313" key="3">
    <source>
        <dbReference type="EMBL" id="MFC5528941.1"/>
    </source>
</evidence>
<name>A0ABW0QWP2_9BACL</name>
<dbReference type="Gene3D" id="3.50.30.10">
    <property type="entry name" value="Phosphohistidine domain"/>
    <property type="match status" value="1"/>
</dbReference>
<gene>
    <name evidence="3" type="ORF">ACFPQ4_05670</name>
</gene>
<dbReference type="PANTHER" id="PTHR43615:SF1">
    <property type="entry name" value="PPDK_N DOMAIN-CONTAINING PROTEIN"/>
    <property type="match status" value="1"/>
</dbReference>
<dbReference type="InterPro" id="IPR008279">
    <property type="entry name" value="PEP-util_enz_mobile_dom"/>
</dbReference>
<feature type="domain" description="Pyruvate phosphate dikinase AMP/ATP-binding" evidence="2">
    <location>
        <begin position="16"/>
        <end position="139"/>
    </location>
</feature>
<evidence type="ECO:0000259" key="1">
    <source>
        <dbReference type="Pfam" id="PF00391"/>
    </source>
</evidence>
<dbReference type="NCBIfam" id="NF004508">
    <property type="entry name" value="PRK05849.1"/>
    <property type="match status" value="1"/>
</dbReference>
<dbReference type="InterPro" id="IPR051549">
    <property type="entry name" value="PEP_Utilizing_Enz"/>
</dbReference>
<dbReference type="SUPFAM" id="SSF56059">
    <property type="entry name" value="Glutathione synthetase ATP-binding domain-like"/>
    <property type="match status" value="1"/>
</dbReference>
<reference evidence="4" key="1">
    <citation type="journal article" date="2019" name="Int. J. Syst. Evol. Microbiol.">
        <title>The Global Catalogue of Microorganisms (GCM) 10K type strain sequencing project: providing services to taxonomists for standard genome sequencing and annotation.</title>
        <authorList>
            <consortium name="The Broad Institute Genomics Platform"/>
            <consortium name="The Broad Institute Genome Sequencing Center for Infectious Disease"/>
            <person name="Wu L."/>
            <person name="Ma J."/>
        </authorList>
    </citation>
    <scope>NUCLEOTIDE SEQUENCE [LARGE SCALE GENOMIC DNA]</scope>
    <source>
        <strain evidence="4">CGMCC 1.18578</strain>
    </source>
</reference>
<feature type="domain" description="PEP-utilising enzyme mobile" evidence="1">
    <location>
        <begin position="728"/>
        <end position="796"/>
    </location>
</feature>
<accession>A0ABW0QWP2</accession>
<evidence type="ECO:0000313" key="4">
    <source>
        <dbReference type="Proteomes" id="UP001596108"/>
    </source>
</evidence>
<dbReference type="Proteomes" id="UP001596108">
    <property type="component" value="Unassembled WGS sequence"/>
</dbReference>
<dbReference type="SUPFAM" id="SSF52009">
    <property type="entry name" value="Phosphohistidine domain"/>
    <property type="match status" value="1"/>
</dbReference>
<dbReference type="Pfam" id="PF01326">
    <property type="entry name" value="PPDK_N"/>
    <property type="match status" value="1"/>
</dbReference>
<dbReference type="Gene3D" id="3.30.1490.20">
    <property type="entry name" value="ATP-grasp fold, A domain"/>
    <property type="match status" value="1"/>
</dbReference>
<dbReference type="RefSeq" id="WP_378110810.1">
    <property type="nucleotide sequence ID" value="NZ_JBHSNC010000017.1"/>
</dbReference>
<dbReference type="EMBL" id="JBHSNC010000017">
    <property type="protein sequence ID" value="MFC5528941.1"/>
    <property type="molecule type" value="Genomic_DNA"/>
</dbReference>
<evidence type="ECO:0000259" key="2">
    <source>
        <dbReference type="Pfam" id="PF01326"/>
    </source>
</evidence>
<dbReference type="InterPro" id="IPR002192">
    <property type="entry name" value="PPDK_AMP/ATP-bd"/>
</dbReference>
<dbReference type="InterPro" id="IPR036637">
    <property type="entry name" value="Phosphohistidine_dom_sf"/>
</dbReference>
<proteinExistence type="predicted"/>
<comment type="caution">
    <text evidence="3">The sequence shown here is derived from an EMBL/GenBank/DDBJ whole genome shotgun (WGS) entry which is preliminary data.</text>
</comment>
<dbReference type="Pfam" id="PF00391">
    <property type="entry name" value="PEP-utilizers"/>
    <property type="match status" value="1"/>
</dbReference>
<sequence>MNQATAFRFGTKADNLEQLQHLVTASFIPAPFIIRVGEWYENASKVTKEISERFPGQQIVIRSSAPNEDSFEFSMAGAYESVLHIDSGNSFDVEQGMAHVISSYTAKGSRLVDDYQLIVQPMVNQVRMGGVIFTRDLENNGPYYLLNYDDRSGRTDTVTSGHHAELQTVYIQKNIDLKDLTEPLNNLILAVRELERITRADRLDIEFAIDANGFVFILQVRPLVLKKIMNKEKLDRNIATTLQGVKSYYKESVNNSRVFGTKPIYGQMPDWNPAEIIGAHPRSLSVSLYNQLIMRRAWHKGRALLGYNEPSTENLMVTMAGRPYVDVRNSFNSLLPIGLTPSLCDKLIDFYIDKLERTPSLHDKVEFEIVISCMTFNFEQQSTELLANGFSETEIHLLKANLLELTNKIVLNDNGMLSSLEERLHVMKNKREMLMSRSFRVEQIPFIIQSLIEDCTQYGTIPFSAVARCAFIGKALLKSMVSDRLITEEQYHRFLASIETVATLMVDDLDKWYGGKMDIDEFLAAYGHLRPGTYDIACYSYREKPDYYFTRPANPTQQLVSEYFKEDIQAAFPHDSITERLTQEGFAFNSSTLLRFIREFIQKRESVKFEFTKNIDLILHLLVQFGDYFGLSRDDLSYLDISDITQYANTTLPPFLSGKLKSIVEFNRETHAMEKFIYMPDLITGESDLEIIKYAQRIPNYITQKNISAEIVCLDRDDYSLDAANLTGKIVMIEKADPGYDWLFAYPIAGLITKYGGAASHMSIRCAEFSMPAAIGCGEKLYSLLKAAESVNLNCKAKSVEPVGVRV</sequence>
<keyword evidence="4" id="KW-1185">Reference proteome</keyword>